<dbReference type="AlphaFoldDB" id="A0A7M1UTB9"/>
<proteinExistence type="predicted"/>
<name>A0A7M1UTB9_9CREN</name>
<keyword evidence="1" id="KW-1133">Transmembrane helix</keyword>
<evidence type="ECO:0000256" key="1">
    <source>
        <dbReference type="SAM" id="Phobius"/>
    </source>
</evidence>
<evidence type="ECO:0000313" key="3">
    <source>
        <dbReference type="Proteomes" id="UP000593766"/>
    </source>
</evidence>
<keyword evidence="1" id="KW-0472">Membrane</keyword>
<dbReference type="GeneID" id="59455209"/>
<keyword evidence="3" id="KW-1185">Reference proteome</keyword>
<sequence>MPGFSTTGGGSKVLLAVAATVTPEAFTPLMMAVPPALELFLLILMLKN</sequence>
<dbReference type="Proteomes" id="UP000593766">
    <property type="component" value="Chromosome"/>
</dbReference>
<gene>
    <name evidence="2" type="ORF">IMZ38_07285</name>
</gene>
<feature type="transmembrane region" description="Helical" evidence="1">
    <location>
        <begin position="25"/>
        <end position="46"/>
    </location>
</feature>
<keyword evidence="1" id="KW-0812">Transmembrane</keyword>
<dbReference type="KEGG" id="tcs:IMZ38_07285"/>
<reference evidence="2 3" key="1">
    <citation type="submission" date="2020-10" db="EMBL/GenBank/DDBJ databases">
        <title>Complete genome sequence of Thermosphaera aggregans strain 3507.</title>
        <authorList>
            <person name="Zayulina K.S."/>
            <person name="Elcheninov A.G."/>
            <person name="Toshchakov S.V."/>
            <person name="Kublanov I.V."/>
            <person name="Kochetkova T.V."/>
        </authorList>
    </citation>
    <scope>NUCLEOTIDE SEQUENCE [LARGE SCALE GENOMIC DNA]</scope>
    <source>
        <strain evidence="2 3">3507</strain>
    </source>
</reference>
<dbReference type="EMBL" id="CP063144">
    <property type="protein sequence ID" value="QOR94392.1"/>
    <property type="molecule type" value="Genomic_DNA"/>
</dbReference>
<protein>
    <submittedName>
        <fullName evidence="2">Uncharacterized protein</fullName>
    </submittedName>
</protein>
<organism evidence="2 3">
    <name type="scientific">Thermosphaera chiliense</name>
    <dbReference type="NCBI Taxonomy" id="3402707"/>
    <lineage>
        <taxon>Archaea</taxon>
        <taxon>Thermoproteota</taxon>
        <taxon>Thermoprotei</taxon>
        <taxon>Desulfurococcales</taxon>
        <taxon>Desulfurococcaceae</taxon>
        <taxon>Thermosphaera</taxon>
    </lineage>
</organism>
<accession>A0A7M1UTB9</accession>
<evidence type="ECO:0000313" key="2">
    <source>
        <dbReference type="EMBL" id="QOR94392.1"/>
    </source>
</evidence>
<dbReference type="RefSeq" id="WP_193436192.1">
    <property type="nucleotide sequence ID" value="NZ_CP063144.1"/>
</dbReference>